<dbReference type="Proteomes" id="UP001597351">
    <property type="component" value="Unassembled WGS sequence"/>
</dbReference>
<evidence type="ECO:0000313" key="2">
    <source>
        <dbReference type="EMBL" id="MFD1948719.1"/>
    </source>
</evidence>
<name>A0ABW4TQ11_9ACTN</name>
<evidence type="ECO:0000313" key="3">
    <source>
        <dbReference type="Proteomes" id="UP001597351"/>
    </source>
</evidence>
<feature type="signal peptide" evidence="1">
    <location>
        <begin position="1"/>
        <end position="31"/>
    </location>
</feature>
<organism evidence="2 3">
    <name type="scientific">Nocardioides aestuarii</name>
    <dbReference type="NCBI Taxonomy" id="252231"/>
    <lineage>
        <taxon>Bacteria</taxon>
        <taxon>Bacillati</taxon>
        <taxon>Actinomycetota</taxon>
        <taxon>Actinomycetes</taxon>
        <taxon>Propionibacteriales</taxon>
        <taxon>Nocardioidaceae</taxon>
        <taxon>Nocardioides</taxon>
    </lineage>
</organism>
<evidence type="ECO:0008006" key="4">
    <source>
        <dbReference type="Google" id="ProtNLM"/>
    </source>
</evidence>
<gene>
    <name evidence="2" type="ORF">ACFSDE_18095</name>
</gene>
<sequence length="180" mass="19329">MSSRTTRVAAALLTAGALVLSLNSLSSPSVAAPNFKNAPTIKLQQQAGTGTLRAKPHGQVVSAPYEYFTMRVPADGSYHITMTGVVIPTTDPASYQCIVADKQKALANDLTGVYLINPFNSATDDGYNLDLEIDANLKKRRALIIGCYTDGDLQTPQPITYTFKKNGAFKNVNTTPFDIV</sequence>
<feature type="chain" id="PRO_5045615558" description="Secreted protein" evidence="1">
    <location>
        <begin position="32"/>
        <end position="180"/>
    </location>
</feature>
<comment type="caution">
    <text evidence="2">The sequence shown here is derived from an EMBL/GenBank/DDBJ whole genome shotgun (WGS) entry which is preliminary data.</text>
</comment>
<accession>A0ABW4TQ11</accession>
<proteinExistence type="predicted"/>
<keyword evidence="3" id="KW-1185">Reference proteome</keyword>
<dbReference type="RefSeq" id="WP_379190055.1">
    <property type="nucleotide sequence ID" value="NZ_JBHUGD010000004.1"/>
</dbReference>
<feature type="non-terminal residue" evidence="2">
    <location>
        <position position="180"/>
    </location>
</feature>
<protein>
    <recommendedName>
        <fullName evidence="4">Secreted protein</fullName>
    </recommendedName>
</protein>
<evidence type="ECO:0000256" key="1">
    <source>
        <dbReference type="SAM" id="SignalP"/>
    </source>
</evidence>
<reference evidence="3" key="1">
    <citation type="journal article" date="2019" name="Int. J. Syst. Evol. Microbiol.">
        <title>The Global Catalogue of Microorganisms (GCM) 10K type strain sequencing project: providing services to taxonomists for standard genome sequencing and annotation.</title>
        <authorList>
            <consortium name="The Broad Institute Genomics Platform"/>
            <consortium name="The Broad Institute Genome Sequencing Center for Infectious Disease"/>
            <person name="Wu L."/>
            <person name="Ma J."/>
        </authorList>
    </citation>
    <scope>NUCLEOTIDE SEQUENCE [LARGE SCALE GENOMIC DNA]</scope>
    <source>
        <strain evidence="3">CGMCC 1.12477</strain>
    </source>
</reference>
<keyword evidence="1" id="KW-0732">Signal</keyword>
<dbReference type="EMBL" id="JBHUGD010000004">
    <property type="protein sequence ID" value="MFD1948719.1"/>
    <property type="molecule type" value="Genomic_DNA"/>
</dbReference>